<dbReference type="Proteomes" id="UP000252519">
    <property type="component" value="Unassembled WGS sequence"/>
</dbReference>
<dbReference type="EMBL" id="JOJR01000540">
    <property type="protein sequence ID" value="RCN36625.1"/>
    <property type="molecule type" value="Genomic_DNA"/>
</dbReference>
<name>A0A368G0W2_ANCCA</name>
<gene>
    <name evidence="1" type="ORF">ANCCAN_17496</name>
</gene>
<keyword evidence="2" id="KW-1185">Reference proteome</keyword>
<accession>A0A368G0W2</accession>
<evidence type="ECO:0000313" key="1">
    <source>
        <dbReference type="EMBL" id="RCN36625.1"/>
    </source>
</evidence>
<evidence type="ECO:0000313" key="2">
    <source>
        <dbReference type="Proteomes" id="UP000252519"/>
    </source>
</evidence>
<comment type="caution">
    <text evidence="1">The sequence shown here is derived from an EMBL/GenBank/DDBJ whole genome shotgun (WGS) entry which is preliminary data.</text>
</comment>
<organism evidence="1 2">
    <name type="scientific">Ancylostoma caninum</name>
    <name type="common">Dog hookworm</name>
    <dbReference type="NCBI Taxonomy" id="29170"/>
    <lineage>
        <taxon>Eukaryota</taxon>
        <taxon>Metazoa</taxon>
        <taxon>Ecdysozoa</taxon>
        <taxon>Nematoda</taxon>
        <taxon>Chromadorea</taxon>
        <taxon>Rhabditida</taxon>
        <taxon>Rhabditina</taxon>
        <taxon>Rhabditomorpha</taxon>
        <taxon>Strongyloidea</taxon>
        <taxon>Ancylostomatidae</taxon>
        <taxon>Ancylostomatinae</taxon>
        <taxon>Ancylostoma</taxon>
    </lineage>
</organism>
<protein>
    <submittedName>
        <fullName evidence="1">Uncharacterized protein</fullName>
    </submittedName>
</protein>
<dbReference type="AlphaFoldDB" id="A0A368G0W2"/>
<sequence>MFPRIVYIMKGAWSRIEQLCCNIPMNSLNPLCCRKRTPTQCISSSHGGRSCWCCRCKSGMHPTFILNCTCILAWKQYQSGACNRCN</sequence>
<reference evidence="1 2" key="1">
    <citation type="submission" date="2014-10" db="EMBL/GenBank/DDBJ databases">
        <title>Draft genome of the hookworm Ancylostoma caninum.</title>
        <authorList>
            <person name="Mitreva M."/>
        </authorList>
    </citation>
    <scope>NUCLEOTIDE SEQUENCE [LARGE SCALE GENOMIC DNA]</scope>
    <source>
        <strain evidence="1 2">Baltimore</strain>
    </source>
</reference>
<proteinExistence type="predicted"/>